<keyword evidence="5" id="KW-0812">Transmembrane</keyword>
<sequence length="1077" mass="120772">MEVTMAEPGEILPERNVDMEALYDMLRQSKGSTEEIVAKMLAVKKEAQPKSQLRELITQTLLNFVTLRQANRSILIEEDRIKAESERAKAPVDLTTLQLHNLMYEKNHYVKAIKACKDFKTKYPDIELVPEEEFFRDAPEGIKSPVLSTDSAHNLMLKRLNYELSQASRKELCRLREKLELQKKALQETITNRKKFLLSLPSHLKALKKASLPVQNQLGVLHTKKLKQLQLAELLPPPLYVIYSQLLAQKEAFEENIELEITGSIKDAQAFARQLANKDSAASANSENSKLDDDVPDEEDDGQRRRKRPKKVSSKENLEQSGIYQNHPLKVILHINDDDASDSNSTKLITLKFEFLTKLDVVCVGVEGSEEPPENNILCNLFPDDTGLELPQQSAKLSFGSSLSFDEIRASRPYKWAQHLAGIDFLLEVSPLLSVSEESNRETTKHPSVSSGLSVYRQQNRVQTVVQRIRARRKAQLALAELLDSLGNLKWPTLTGESIPWATHTPRCKLHGWSFIATADNSSESFSVGDAEQGQGLKNANARNKTGVSKEDMETLKEDGELPSLLPVATAVNDDAKLTPSKGSEFEHSGRLSLISASIISPLKNKGKSPSFKRQEDDIDLMLESENEDEPVQLEDLSDLSRQEGPVVVDNAWADYGVKGYTLVLVQKLDNDDRIMILKAKIKISKEYPLRPPQFELSLYNSFQGKNKSETICSEFSNELSAMEAEVNIHLMRMIPLDEENIVLGHQVLCLAMLFDFLFNDGNLSCERRYNSVLDVGLCKPMMESRFRITAFDIAMLARTGGCVTGDQDKMSVLKINLHLHPHQLSLRPPKPHFLFLTSGVKPSPPLVGLLYSSSTKHVRHPRFNAAASFSIKKDKDEEEIEDFEEYLAVDGQVYQKTLRLVECAMFAAVSALAFLLSNSLAIEKYFACFFALPIVLSTMRWGIAAGRKTMLLHGFLGFTMGTLWRSKANWRTSISLCAIVRAIGALANVVIASYLIGENILALITINVHALVTYVLSSIGIISVPSMNLIYCIFGFLLLLNCGFFVFLLHLLYSIFFTRLGLKASIKLPKWLEAAI</sequence>
<dbReference type="PANTHER" id="PTHR13375">
    <property type="entry name" value="FMS INTERACTING PROTEIN"/>
    <property type="match status" value="1"/>
</dbReference>
<feature type="region of interest" description="Disordered" evidence="4">
    <location>
        <begin position="526"/>
        <end position="550"/>
    </location>
</feature>
<dbReference type="GO" id="GO:0000445">
    <property type="term" value="C:THO complex part of transcription export complex"/>
    <property type="evidence" value="ECO:0007669"/>
    <property type="project" value="TreeGrafter"/>
</dbReference>
<evidence type="ECO:0000256" key="1">
    <source>
        <dbReference type="ARBA" id="ARBA00004123"/>
    </source>
</evidence>
<accession>A0A8X9A2C4</accession>
<proteinExistence type="inferred from homology"/>
<dbReference type="GO" id="GO:0003729">
    <property type="term" value="F:mRNA binding"/>
    <property type="evidence" value="ECO:0007669"/>
    <property type="project" value="TreeGrafter"/>
</dbReference>
<dbReference type="GO" id="GO:0006406">
    <property type="term" value="P:mRNA export from nucleus"/>
    <property type="evidence" value="ECO:0007669"/>
    <property type="project" value="TreeGrafter"/>
</dbReference>
<dbReference type="PANTHER" id="PTHR13375:SF3">
    <property type="entry name" value="THO COMPLEX SUBUNIT 5 HOMOLOG"/>
    <property type="match status" value="1"/>
</dbReference>
<comment type="subcellular location">
    <subcellularLocation>
        <location evidence="1">Nucleus</location>
    </subcellularLocation>
</comment>
<evidence type="ECO:0000256" key="5">
    <source>
        <dbReference type="SAM" id="Phobius"/>
    </source>
</evidence>
<evidence type="ECO:0000256" key="2">
    <source>
        <dbReference type="ARBA" id="ARBA00008044"/>
    </source>
</evidence>
<dbReference type="Proteomes" id="UP000298416">
    <property type="component" value="Unassembled WGS sequence"/>
</dbReference>
<evidence type="ECO:0008006" key="8">
    <source>
        <dbReference type="Google" id="ProtNLM"/>
    </source>
</evidence>
<keyword evidence="5" id="KW-1133">Transmembrane helix</keyword>
<evidence type="ECO:0000313" key="6">
    <source>
        <dbReference type="EMBL" id="KAG6426162.1"/>
    </source>
</evidence>
<comment type="similarity">
    <text evidence="2">Belongs to the THOC5 family.</text>
</comment>
<reference evidence="6" key="1">
    <citation type="submission" date="2018-01" db="EMBL/GenBank/DDBJ databases">
        <authorList>
            <person name="Mao J.F."/>
        </authorList>
    </citation>
    <scope>NUCLEOTIDE SEQUENCE</scope>
    <source>
        <strain evidence="6">Huo1</strain>
        <tissue evidence="6">Leaf</tissue>
    </source>
</reference>
<feature type="transmembrane region" description="Helical" evidence="5">
    <location>
        <begin position="1030"/>
        <end position="1054"/>
    </location>
</feature>
<gene>
    <name evidence="6" type="ORF">SASPL_110380</name>
</gene>
<feature type="transmembrane region" description="Helical" evidence="5">
    <location>
        <begin position="979"/>
        <end position="997"/>
    </location>
</feature>
<dbReference type="AlphaFoldDB" id="A0A8X9A2C4"/>
<dbReference type="InterPro" id="IPR019163">
    <property type="entry name" value="THO_Thoc5"/>
</dbReference>
<dbReference type="EMBL" id="PNBA02000004">
    <property type="protein sequence ID" value="KAG6426162.1"/>
    <property type="molecule type" value="Genomic_DNA"/>
</dbReference>
<organism evidence="6">
    <name type="scientific">Salvia splendens</name>
    <name type="common">Scarlet sage</name>
    <dbReference type="NCBI Taxonomy" id="180675"/>
    <lineage>
        <taxon>Eukaryota</taxon>
        <taxon>Viridiplantae</taxon>
        <taxon>Streptophyta</taxon>
        <taxon>Embryophyta</taxon>
        <taxon>Tracheophyta</taxon>
        <taxon>Spermatophyta</taxon>
        <taxon>Magnoliopsida</taxon>
        <taxon>eudicotyledons</taxon>
        <taxon>Gunneridae</taxon>
        <taxon>Pentapetalae</taxon>
        <taxon>asterids</taxon>
        <taxon>lamiids</taxon>
        <taxon>Lamiales</taxon>
        <taxon>Lamiaceae</taxon>
        <taxon>Nepetoideae</taxon>
        <taxon>Mentheae</taxon>
        <taxon>Salviinae</taxon>
        <taxon>Salvia</taxon>
        <taxon>Salvia subgen. Calosphace</taxon>
        <taxon>core Calosphace</taxon>
    </lineage>
</organism>
<feature type="region of interest" description="Disordered" evidence="4">
    <location>
        <begin position="278"/>
        <end position="319"/>
    </location>
</feature>
<evidence type="ECO:0000256" key="4">
    <source>
        <dbReference type="SAM" id="MobiDB-lite"/>
    </source>
</evidence>
<name>A0A8X9A2C4_SALSN</name>
<feature type="transmembrane region" description="Helical" evidence="5">
    <location>
        <begin position="926"/>
        <end position="944"/>
    </location>
</feature>
<comment type="caution">
    <text evidence="6">The sequence shown here is derived from an EMBL/GenBank/DDBJ whole genome shotgun (WGS) entry which is preliminary data.</text>
</comment>
<keyword evidence="5" id="KW-0472">Membrane</keyword>
<keyword evidence="7" id="KW-1185">Reference proteome</keyword>
<keyword evidence="3" id="KW-0539">Nucleus</keyword>
<feature type="compositionally biased region" description="Polar residues" evidence="4">
    <location>
        <begin position="536"/>
        <end position="547"/>
    </location>
</feature>
<reference evidence="6" key="2">
    <citation type="submission" date="2020-08" db="EMBL/GenBank/DDBJ databases">
        <title>Plant Genome Project.</title>
        <authorList>
            <person name="Zhang R.-G."/>
        </authorList>
    </citation>
    <scope>NUCLEOTIDE SEQUENCE</scope>
    <source>
        <strain evidence="6">Huo1</strain>
        <tissue evidence="6">Leaf</tissue>
    </source>
</reference>
<dbReference type="Pfam" id="PF09766">
    <property type="entry name" value="FmiP_Thoc5"/>
    <property type="match status" value="1"/>
</dbReference>
<feature type="transmembrane region" description="Helical" evidence="5">
    <location>
        <begin position="1003"/>
        <end position="1023"/>
    </location>
</feature>
<protein>
    <recommendedName>
        <fullName evidence="8">THO complex subunit 5</fullName>
    </recommendedName>
</protein>
<evidence type="ECO:0000313" key="7">
    <source>
        <dbReference type="Proteomes" id="UP000298416"/>
    </source>
</evidence>
<evidence type="ECO:0000256" key="3">
    <source>
        <dbReference type="ARBA" id="ARBA00023242"/>
    </source>
</evidence>